<dbReference type="SUPFAM" id="SSF51161">
    <property type="entry name" value="Trimeric LpxA-like enzymes"/>
    <property type="match status" value="1"/>
</dbReference>
<dbReference type="CDD" id="cd04651">
    <property type="entry name" value="LbH_G1P_AT_C"/>
    <property type="match status" value="1"/>
</dbReference>
<dbReference type="NCBIfam" id="TIGR02091">
    <property type="entry name" value="glgC"/>
    <property type="match status" value="1"/>
</dbReference>
<dbReference type="InterPro" id="IPR029044">
    <property type="entry name" value="Nucleotide-diphossugar_trans"/>
</dbReference>
<dbReference type="InterPro" id="IPR056818">
    <property type="entry name" value="GlmU/GlgC-like_hexapep"/>
</dbReference>
<comment type="subunit">
    <text evidence="9">Homotetramer.</text>
</comment>
<keyword evidence="2 9" id="KW-0321">Glycogen metabolism</keyword>
<comment type="catalytic activity">
    <reaction evidence="9">
        <text>alpha-D-glucose 1-phosphate + ATP + H(+) = ADP-alpha-D-glucose + diphosphate</text>
        <dbReference type="Rhea" id="RHEA:12120"/>
        <dbReference type="ChEBI" id="CHEBI:15378"/>
        <dbReference type="ChEBI" id="CHEBI:30616"/>
        <dbReference type="ChEBI" id="CHEBI:33019"/>
        <dbReference type="ChEBI" id="CHEBI:57498"/>
        <dbReference type="ChEBI" id="CHEBI:58601"/>
        <dbReference type="EC" id="2.7.7.27"/>
    </reaction>
</comment>
<feature type="binding site" evidence="9">
    <location>
        <begin position="180"/>
        <end position="181"/>
    </location>
    <ligand>
        <name>alpha-D-glucose 1-phosphate</name>
        <dbReference type="ChEBI" id="CHEBI:58601"/>
    </ligand>
</feature>
<feature type="domain" description="Nucleotidyl transferase" evidence="10">
    <location>
        <begin position="8"/>
        <end position="260"/>
    </location>
</feature>
<evidence type="ECO:0000256" key="9">
    <source>
        <dbReference type="HAMAP-Rule" id="MF_00624"/>
    </source>
</evidence>
<dbReference type="Gene3D" id="2.160.10.10">
    <property type="entry name" value="Hexapeptide repeat proteins"/>
    <property type="match status" value="1"/>
</dbReference>
<gene>
    <name evidence="9" type="primary">glgC</name>
    <name evidence="12" type="ORF">ISU02_16075</name>
</gene>
<protein>
    <recommendedName>
        <fullName evidence="9">Glucose-1-phosphate adenylyltransferase</fullName>
        <ecNumber evidence="9">2.7.7.27</ecNumber>
    </recommendedName>
    <alternativeName>
        <fullName evidence="9">ADP-glucose pyrophosphorylase</fullName>
        <shortName evidence="9">ADPGlc PPase</shortName>
    </alternativeName>
    <alternativeName>
        <fullName evidence="9">ADP-glucose synthase</fullName>
    </alternativeName>
</protein>
<dbReference type="Pfam" id="PF00483">
    <property type="entry name" value="NTP_transferase"/>
    <property type="match status" value="1"/>
</dbReference>
<feature type="binding site" evidence="9">
    <location>
        <position position="165"/>
    </location>
    <ligand>
        <name>alpha-D-glucose 1-phosphate</name>
        <dbReference type="ChEBI" id="CHEBI:58601"/>
    </ligand>
</feature>
<dbReference type="Gene3D" id="3.90.550.10">
    <property type="entry name" value="Spore Coat Polysaccharide Biosynthesis Protein SpsA, Chain A"/>
    <property type="match status" value="1"/>
</dbReference>
<dbReference type="InterPro" id="IPR005836">
    <property type="entry name" value="ADP_Glu_pyroP_CS"/>
</dbReference>
<dbReference type="InterPro" id="IPR011004">
    <property type="entry name" value="Trimer_LpxA-like_sf"/>
</dbReference>
<keyword evidence="7 9" id="KW-0320">Glycogen biosynthesis</keyword>
<keyword evidence="13" id="KW-1185">Reference proteome</keyword>
<accession>A0ABR9ZVZ7</accession>
<evidence type="ECO:0000256" key="1">
    <source>
        <dbReference type="ARBA" id="ARBA00010443"/>
    </source>
</evidence>
<evidence type="ECO:0000259" key="10">
    <source>
        <dbReference type="Pfam" id="PF00483"/>
    </source>
</evidence>
<keyword evidence="3 9" id="KW-0808">Transferase</keyword>
<feature type="site" description="Could play a key role in the communication between the regulatory and the substrate sites" evidence="9">
    <location>
        <position position="60"/>
    </location>
</feature>
<evidence type="ECO:0000256" key="8">
    <source>
        <dbReference type="ARBA" id="ARBA00023277"/>
    </source>
</evidence>
<feature type="binding site" evidence="9">
    <location>
        <position position="191"/>
    </location>
    <ligand>
        <name>alpha-D-glucose 1-phosphate</name>
        <dbReference type="ChEBI" id="CHEBI:58601"/>
    </ligand>
</feature>
<keyword evidence="5 9" id="KW-0547">Nucleotide-binding</keyword>
<reference evidence="12 13" key="1">
    <citation type="submission" date="2020-11" db="EMBL/GenBank/DDBJ databases">
        <title>Fusibacter basophilias sp. nov.</title>
        <authorList>
            <person name="Qiu D."/>
        </authorList>
    </citation>
    <scope>NUCLEOTIDE SEQUENCE [LARGE SCALE GENOMIC DNA]</scope>
    <source>
        <strain evidence="12 13">Q10-2</strain>
    </source>
</reference>
<dbReference type="Pfam" id="PF24894">
    <property type="entry name" value="Hexapep_GlmU"/>
    <property type="match status" value="1"/>
</dbReference>
<name>A0ABR9ZVZ7_9FIRM</name>
<dbReference type="Proteomes" id="UP000614200">
    <property type="component" value="Unassembled WGS sequence"/>
</dbReference>
<proteinExistence type="inferred from homology"/>
<dbReference type="GO" id="GO:0008878">
    <property type="term" value="F:glucose-1-phosphate adenylyltransferase activity"/>
    <property type="evidence" value="ECO:0007669"/>
    <property type="project" value="UniProtKB-EC"/>
</dbReference>
<evidence type="ECO:0000313" key="12">
    <source>
        <dbReference type="EMBL" id="MBF4694630.1"/>
    </source>
</evidence>
<evidence type="ECO:0000256" key="6">
    <source>
        <dbReference type="ARBA" id="ARBA00022840"/>
    </source>
</evidence>
<dbReference type="EMBL" id="JADKNH010000010">
    <property type="protein sequence ID" value="MBF4694630.1"/>
    <property type="molecule type" value="Genomic_DNA"/>
</dbReference>
<dbReference type="InterPro" id="IPR011831">
    <property type="entry name" value="ADP-Glc_PPase"/>
</dbReference>
<comment type="caution">
    <text evidence="12">The sequence shown here is derived from an EMBL/GenBank/DDBJ whole genome shotgun (WGS) entry which is preliminary data.</text>
</comment>
<evidence type="ECO:0000256" key="7">
    <source>
        <dbReference type="ARBA" id="ARBA00023056"/>
    </source>
</evidence>
<evidence type="ECO:0000256" key="5">
    <source>
        <dbReference type="ARBA" id="ARBA00022741"/>
    </source>
</evidence>
<feature type="domain" description="Glucose-1-phosphate adenylyltransferase/Bifunctional protein GlmU-like C-terminal hexapeptide" evidence="11">
    <location>
        <begin position="289"/>
        <end position="373"/>
    </location>
</feature>
<comment type="pathway">
    <text evidence="9">Glycan biosynthesis; glycogen biosynthesis.</text>
</comment>
<keyword evidence="8 9" id="KW-0119">Carbohydrate metabolism</keyword>
<evidence type="ECO:0000313" key="13">
    <source>
        <dbReference type="Proteomes" id="UP000614200"/>
    </source>
</evidence>
<evidence type="ECO:0000256" key="3">
    <source>
        <dbReference type="ARBA" id="ARBA00022679"/>
    </source>
</evidence>
<comment type="similarity">
    <text evidence="1 9">Belongs to the bacterial/plant glucose-1-phosphate adenylyltransferase family.</text>
</comment>
<feature type="binding site" evidence="9">
    <location>
        <position position="100"/>
    </location>
    <ligand>
        <name>alpha-D-glucose 1-phosphate</name>
        <dbReference type="ChEBI" id="CHEBI:58601"/>
    </ligand>
</feature>
<dbReference type="RefSeq" id="WP_194702872.1">
    <property type="nucleotide sequence ID" value="NZ_JADKNH010000010.1"/>
</dbReference>
<dbReference type="SUPFAM" id="SSF53448">
    <property type="entry name" value="Nucleotide-diphospho-sugar transferases"/>
    <property type="match status" value="1"/>
</dbReference>
<evidence type="ECO:0000259" key="11">
    <source>
        <dbReference type="Pfam" id="PF24894"/>
    </source>
</evidence>
<dbReference type="EC" id="2.7.7.27" evidence="9"/>
<dbReference type="InterPro" id="IPR005835">
    <property type="entry name" value="NTP_transferase_dom"/>
</dbReference>
<feature type="site" description="Could play a key role in the communication between the regulatory and the substrate sites" evidence="9">
    <location>
        <position position="99"/>
    </location>
</feature>
<keyword evidence="6 9" id="KW-0067">ATP-binding</keyword>
<comment type="function">
    <text evidence="9">Involved in the biosynthesis of ADP-glucose, a building block required for the elongation reactions to produce glycogen. Catalyzes the reaction between ATP and alpha-D-glucose 1-phosphate (G1P) to produce pyrophosphate and ADP-Glc.</text>
</comment>
<evidence type="ECO:0000256" key="2">
    <source>
        <dbReference type="ARBA" id="ARBA00022600"/>
    </source>
</evidence>
<dbReference type="PROSITE" id="PS00810">
    <property type="entry name" value="ADP_GLC_PYROPHOSPH_3"/>
    <property type="match status" value="1"/>
</dbReference>
<organism evidence="12 13">
    <name type="scientific">Fusibacter ferrireducens</name>
    <dbReference type="NCBI Taxonomy" id="2785058"/>
    <lineage>
        <taxon>Bacteria</taxon>
        <taxon>Bacillati</taxon>
        <taxon>Bacillota</taxon>
        <taxon>Clostridia</taxon>
        <taxon>Eubacteriales</taxon>
        <taxon>Eubacteriales Family XII. Incertae Sedis</taxon>
        <taxon>Fusibacter</taxon>
    </lineage>
</organism>
<dbReference type="PROSITE" id="PS00809">
    <property type="entry name" value="ADP_GLC_PYROPHOSPH_2"/>
    <property type="match status" value="1"/>
</dbReference>
<dbReference type="PANTHER" id="PTHR43523:SF2">
    <property type="entry name" value="GLUCOSE-1-PHOSPHATE ADENYLYLTRANSFERASE"/>
    <property type="match status" value="1"/>
</dbReference>
<dbReference type="PROSITE" id="PS00808">
    <property type="entry name" value="ADP_GLC_PYROPHOSPH_1"/>
    <property type="match status" value="1"/>
</dbReference>
<evidence type="ECO:0000256" key="4">
    <source>
        <dbReference type="ARBA" id="ARBA00022695"/>
    </source>
</evidence>
<dbReference type="InterPro" id="IPR023049">
    <property type="entry name" value="GlgC_bac"/>
</dbReference>
<sequence length="378" mass="42597">MKEGKMIAMLLAGGQGSRLKLLTKDVAKPAVPFGGKYRIIDFPLSNCSNSGIFDVGILTQYKPYHLNSHIGIGSSWDLDRRTGGVRVLPPYTNEQGGRWYKGTANAIYENISFIDELSPEFVLILSGDHIYKMDYSIMLEYHRNKKADVTISVVEVPWEEASRFGLMHVNPDMSVIEFEEKPKKPKSNLASMGIYIFDWKALRRYLIADEKDPNSGNDFGHDIIPKMMNDGKKLFAYQFEGYWKDVGTIKSYWESNMDLLADSNTLDLYDRNWKIYSKNRHLPPHYVSKDASVVNSLINEGCRIEGSLYNTVLFNEIMVGKNAQVVNSVVLSGAVIEEGAEVYNAVVMEDVVIKAGTKIGTKDDTVVYLVSKNKIIES</sequence>
<dbReference type="HAMAP" id="MF_00624">
    <property type="entry name" value="GlgC"/>
    <property type="match status" value="1"/>
</dbReference>
<dbReference type="CDD" id="cd02508">
    <property type="entry name" value="ADP_Glucose_PP"/>
    <property type="match status" value="1"/>
</dbReference>
<dbReference type="NCBIfam" id="NF003670">
    <property type="entry name" value="PRK05293.1"/>
    <property type="match status" value="1"/>
</dbReference>
<dbReference type="PANTHER" id="PTHR43523">
    <property type="entry name" value="GLUCOSE-1-PHOSPHATE ADENYLYLTRANSFERASE-RELATED"/>
    <property type="match status" value="1"/>
</dbReference>
<keyword evidence="4 9" id="KW-0548">Nucleotidyltransferase</keyword>